<dbReference type="Proteomes" id="UP000179937">
    <property type="component" value="Unassembled WGS sequence"/>
</dbReference>
<organism evidence="3 7">
    <name type="scientific">Acinetobacter baumannii</name>
    <dbReference type="NCBI Taxonomy" id="470"/>
    <lineage>
        <taxon>Bacteria</taxon>
        <taxon>Pseudomonadati</taxon>
        <taxon>Pseudomonadota</taxon>
        <taxon>Gammaproteobacteria</taxon>
        <taxon>Moraxellales</taxon>
        <taxon>Moraxellaceae</taxon>
        <taxon>Acinetobacter</taxon>
        <taxon>Acinetobacter calcoaceticus/baumannii complex</taxon>
    </lineage>
</organism>
<protein>
    <submittedName>
        <fullName evidence="3">Uncharacterized protein</fullName>
    </submittedName>
</protein>
<name>A0A1S2FWU5_ACIBA</name>
<dbReference type="AlphaFoldDB" id="A0A1S2FWU5"/>
<accession>A0A1S2FWU5</accession>
<evidence type="ECO:0000313" key="1">
    <source>
        <dbReference type="EMBL" id="MBD0222497.1"/>
    </source>
</evidence>
<evidence type="ECO:0000313" key="6">
    <source>
        <dbReference type="EMBL" id="QTK45361.1"/>
    </source>
</evidence>
<sequence length="108" mass="12812">MNSWQNEHNERQYNLMLDMIFEFKNEKIGIKQLILSLKSLCNALESVPESWKNSFNEEWFTLETVYALALDRQEESLDKKFILTSEEINIINNTLVNLQNLISERKAK</sequence>
<reference evidence="2 10" key="4">
    <citation type="submission" date="2020-02" db="EMBL/GenBank/DDBJ databases">
        <title>Whole genome shot-gun sequencing of clinical Carbapenem resistant A. baumannii.</title>
        <authorList>
            <person name="Veeraraghavan B."/>
            <person name="Mathur P."/>
            <person name="Vijayakumar S."/>
            <person name="Vasudevan K."/>
            <person name="Lincy M."/>
            <person name="Kirubananthan A."/>
        </authorList>
    </citation>
    <scope>NUCLEOTIDE SEQUENCE [LARGE SCALE GENOMIC DNA]</scope>
    <source>
        <strain evidence="2 10">SP816</strain>
    </source>
</reference>
<dbReference type="RefSeq" id="WP_029424492.1">
    <property type="nucleotide sequence ID" value="NZ_CACSGY010000013.1"/>
</dbReference>
<dbReference type="Proteomes" id="UP000634608">
    <property type="component" value="Unassembled WGS sequence"/>
</dbReference>
<reference evidence="5 9" key="3">
    <citation type="journal article" date="2018" name="J. Antimicrob. Chemother.">
        <title>Phylogenomics of colistin-susceptible and resistant XDR Acinetobacter baumannii.</title>
        <authorList>
            <person name="Mustapha M."/>
            <person name="Li B."/>
            <person name="Pacey M.P."/>
            <person name="Mettus R.T."/>
            <person name="McElheny C.L."/>
            <person name="Ernst R.K."/>
            <person name="Cooper V.S."/>
            <person name="Doi Y."/>
        </authorList>
    </citation>
    <scope>NUCLEOTIDE SEQUENCE [LARGE SCALE GENOMIC DNA]</scope>
    <source>
        <strain evidence="5 9">R20</strain>
    </source>
</reference>
<reference evidence="4 8" key="2">
    <citation type="submission" date="2017-05" db="EMBL/GenBank/DDBJ databases">
        <title>Draft genome sequence of MDR A. baumannii AB360.</title>
        <authorList>
            <person name="Wareham D.W."/>
            <person name="Bean D.C."/>
        </authorList>
    </citation>
    <scope>NUCLEOTIDE SEQUENCE [LARGE SCALE GENOMIC DNA]</scope>
    <source>
        <strain evidence="4 8">AB360</strain>
    </source>
</reference>
<dbReference type="EMBL" id="LYKI01000023">
    <property type="protein sequence ID" value="OIG72287.1"/>
    <property type="molecule type" value="Genomic_DNA"/>
</dbReference>
<gene>
    <name evidence="3" type="ORF">A7M90_04355</name>
    <name evidence="5" type="ORF">C5U34_00880</name>
    <name evidence="4" type="ORF">CBE85_00005</name>
    <name evidence="2" type="ORF">G3N53_09470</name>
    <name evidence="1" type="ORF">IAG11_21955</name>
    <name evidence="6" type="ORF">J6E47_06575</name>
</gene>
<dbReference type="Proteomes" id="UP000197394">
    <property type="component" value="Unassembled WGS sequence"/>
</dbReference>
<evidence type="ECO:0000313" key="10">
    <source>
        <dbReference type="Proteomes" id="UP000470018"/>
    </source>
</evidence>
<dbReference type="Proteomes" id="UP000239276">
    <property type="component" value="Unassembled WGS sequence"/>
</dbReference>
<reference evidence="3 7" key="1">
    <citation type="submission" date="2016-05" db="EMBL/GenBank/DDBJ databases">
        <title>The evolution of Acinetobacter baumannii in vivo.</title>
        <authorList>
            <person name="Hua X."/>
            <person name="Yu Y."/>
        </authorList>
    </citation>
    <scope>NUCLEOTIDE SEQUENCE [LARGE SCALE GENOMIC DNA]</scope>
    <source>
        <strain evidence="3 7">XH647</strain>
    </source>
</reference>
<evidence type="ECO:0000313" key="9">
    <source>
        <dbReference type="Proteomes" id="UP000239276"/>
    </source>
</evidence>
<evidence type="ECO:0000313" key="7">
    <source>
        <dbReference type="Proteomes" id="UP000179937"/>
    </source>
</evidence>
<dbReference type="EMBL" id="JAAGTY010000009">
    <property type="protein sequence ID" value="NDW41307.1"/>
    <property type="molecule type" value="Genomic_DNA"/>
</dbReference>
<dbReference type="Proteomes" id="UP000470018">
    <property type="component" value="Unassembled WGS sequence"/>
</dbReference>
<dbReference type="Proteomes" id="UP000664966">
    <property type="component" value="Chromosome"/>
</dbReference>
<evidence type="ECO:0000313" key="2">
    <source>
        <dbReference type="EMBL" id="NDW41307.1"/>
    </source>
</evidence>
<dbReference type="EMBL" id="JACSVK010000488">
    <property type="protein sequence ID" value="MBD0222497.1"/>
    <property type="molecule type" value="Genomic_DNA"/>
</dbReference>
<reference evidence="1" key="5">
    <citation type="submission" date="2020-08" db="EMBL/GenBank/DDBJ databases">
        <title>Diversity of carbapenem-resistant Acinetobacter baumannii and bacteriophage-mediated spread of the Oxa23 carbapenemase.</title>
        <authorList>
            <person name="Abouelfetouh A."/>
            <person name="Mattock J."/>
            <person name="Turner D."/>
            <person name="Li E."/>
            <person name="Evans B.A."/>
        </authorList>
    </citation>
    <scope>NUCLEOTIDE SEQUENCE</scope>
    <source>
        <strain evidence="1">A86</strain>
    </source>
</reference>
<proteinExistence type="predicted"/>
<dbReference type="EMBL" id="CP072270">
    <property type="protein sequence ID" value="QTK45361.1"/>
    <property type="molecule type" value="Genomic_DNA"/>
</dbReference>
<dbReference type="EMBL" id="PUDN01000001">
    <property type="protein sequence ID" value="PQH56044.1"/>
    <property type="molecule type" value="Genomic_DNA"/>
</dbReference>
<evidence type="ECO:0000313" key="5">
    <source>
        <dbReference type="EMBL" id="PQH56044.1"/>
    </source>
</evidence>
<evidence type="ECO:0000313" key="4">
    <source>
        <dbReference type="EMBL" id="OWK68165.1"/>
    </source>
</evidence>
<dbReference type="EMBL" id="NGKM01000001">
    <property type="protein sequence ID" value="OWK68165.1"/>
    <property type="molecule type" value="Genomic_DNA"/>
</dbReference>
<evidence type="ECO:0000313" key="3">
    <source>
        <dbReference type="EMBL" id="OIG72287.1"/>
    </source>
</evidence>
<evidence type="ECO:0000313" key="8">
    <source>
        <dbReference type="Proteomes" id="UP000197394"/>
    </source>
</evidence>
<reference evidence="6" key="6">
    <citation type="submission" date="2021-03" db="EMBL/GenBank/DDBJ databases">
        <title>Complete genome sequencing of Acinetobacter baumannii.</title>
        <authorList>
            <person name="Yadav B."/>
            <person name="Makwana N."/>
            <person name="Kharat A.S."/>
            <person name="Veeraraghavan B."/>
            <person name="Vijayakumar S."/>
            <person name="Priya M."/>
        </authorList>
    </citation>
    <scope>NUCLEOTIDE SEQUENCE</scope>
    <source>
        <strain evidence="6">KSK6</strain>
    </source>
</reference>